<dbReference type="AlphaFoldDB" id="A0A3R7REW5"/>
<comment type="caution">
    <text evidence="2">The sequence shown here is derived from an EMBL/GenBank/DDBJ whole genome shotgun (WGS) entry which is preliminary data.</text>
</comment>
<proteinExistence type="predicted"/>
<dbReference type="OrthoDB" id="245768at2759"/>
<reference evidence="2 3" key="1">
    <citation type="journal article" date="2018" name="BMC Genomics">
        <title>Genomic comparison of Trypanosoma conorhini and Trypanosoma rangeli to Trypanosoma cruzi strains of high and low virulence.</title>
        <authorList>
            <person name="Bradwell K.R."/>
            <person name="Koparde V.N."/>
            <person name="Matveyev A.V."/>
            <person name="Serrano M.G."/>
            <person name="Alves J.M."/>
            <person name="Parikh H."/>
            <person name="Huang B."/>
            <person name="Lee V."/>
            <person name="Espinosa-Alvarez O."/>
            <person name="Ortiz P.A."/>
            <person name="Costa-Martins A.G."/>
            <person name="Teixeira M.M."/>
            <person name="Buck G.A."/>
        </authorList>
    </citation>
    <scope>NUCLEOTIDE SEQUENCE [LARGE SCALE GENOMIC DNA]</scope>
    <source>
        <strain evidence="2 3">025E</strain>
    </source>
</reference>
<dbReference type="GeneID" id="40322219"/>
<name>A0A3R7REW5_9TRYP</name>
<dbReference type="EMBL" id="MKKU01000832">
    <property type="protein sequence ID" value="RNF01313.1"/>
    <property type="molecule type" value="Genomic_DNA"/>
</dbReference>
<feature type="region of interest" description="Disordered" evidence="1">
    <location>
        <begin position="1"/>
        <end position="36"/>
    </location>
</feature>
<keyword evidence="3" id="KW-1185">Reference proteome</keyword>
<evidence type="ECO:0000256" key="1">
    <source>
        <dbReference type="SAM" id="MobiDB-lite"/>
    </source>
</evidence>
<evidence type="ECO:0000313" key="3">
    <source>
        <dbReference type="Proteomes" id="UP000284403"/>
    </source>
</evidence>
<dbReference type="Proteomes" id="UP000284403">
    <property type="component" value="Unassembled WGS sequence"/>
</dbReference>
<dbReference type="RefSeq" id="XP_029224425.1">
    <property type="nucleotide sequence ID" value="XM_029375453.1"/>
</dbReference>
<accession>A0A3R7REW5</accession>
<sequence>MTDEQGRLLAIGSDADAGVSQFSQDEAVASEENGFQDLVPTSLAELTDSEEVHTAHFVEGDFFPEESSAPAELQSGEDRNDASTDLLQESSLLSAAPPPEKRAPCDGSDDAGSEARPLPPLETRRPVKRVRWADEGVTGTPLVRRATTFLLLHIDKNQQQSPPPLQQQQQQAIELDKVSQALSPPPVLREEKNGDGRIYLSCKALRPARRFVLWKRSKGATDAAAEELPFKLQPPGNSSAARSVTLLAALHPPYRAEHVGPAVLMRSATISQSAKKGEALCDGGLQMPMVRPSGLRNVPLLIPL</sequence>
<evidence type="ECO:0000313" key="2">
    <source>
        <dbReference type="EMBL" id="RNF01313.1"/>
    </source>
</evidence>
<feature type="region of interest" description="Disordered" evidence="1">
    <location>
        <begin position="60"/>
        <end position="122"/>
    </location>
</feature>
<feature type="compositionally biased region" description="Polar residues" evidence="1">
    <location>
        <begin position="83"/>
        <end position="93"/>
    </location>
</feature>
<organism evidence="2 3">
    <name type="scientific">Trypanosoma conorhini</name>
    <dbReference type="NCBI Taxonomy" id="83891"/>
    <lineage>
        <taxon>Eukaryota</taxon>
        <taxon>Discoba</taxon>
        <taxon>Euglenozoa</taxon>
        <taxon>Kinetoplastea</taxon>
        <taxon>Metakinetoplastina</taxon>
        <taxon>Trypanosomatida</taxon>
        <taxon>Trypanosomatidae</taxon>
        <taxon>Trypanosoma</taxon>
    </lineage>
</organism>
<protein>
    <submittedName>
        <fullName evidence="2">Uncharacterized protein</fullName>
    </submittedName>
</protein>
<gene>
    <name evidence="2" type="ORF">Tco025E_08608</name>
</gene>